<gene>
    <name evidence="3" type="primary">ORF73</name>
</gene>
<dbReference type="EMBL" id="GQ169129">
    <property type="protein sequence ID" value="ACY41142.1"/>
    <property type="molecule type" value="Genomic_DNA"/>
</dbReference>
<feature type="region of interest" description="Disordered" evidence="1">
    <location>
        <begin position="289"/>
        <end position="327"/>
    </location>
</feature>
<protein>
    <submittedName>
        <fullName evidence="3">Nuclear antigen LANA</fullName>
    </submittedName>
</protein>
<evidence type="ECO:0000256" key="1">
    <source>
        <dbReference type="SAM" id="MobiDB-lite"/>
    </source>
</evidence>
<feature type="compositionally biased region" description="Pro residues" evidence="1">
    <location>
        <begin position="42"/>
        <end position="52"/>
    </location>
</feature>
<feature type="region of interest" description="Disordered" evidence="1">
    <location>
        <begin position="1"/>
        <end position="174"/>
    </location>
</feature>
<dbReference type="GO" id="GO:0042025">
    <property type="term" value="C:host cell nucleus"/>
    <property type="evidence" value="ECO:0007669"/>
    <property type="project" value="InterPro"/>
</dbReference>
<feature type="compositionally biased region" description="Polar residues" evidence="1">
    <location>
        <begin position="296"/>
        <end position="327"/>
    </location>
</feature>
<evidence type="ECO:0000313" key="3">
    <source>
        <dbReference type="EMBL" id="ACY41142.1"/>
    </source>
</evidence>
<keyword evidence="4" id="KW-1185">Reference proteome</keyword>
<reference evidence="3 4" key="1">
    <citation type="journal article" date="2010" name="J. Gen. Virol.">
        <title>Characterization of a novel wood mouse virus related to murid herpesvirus 4.</title>
        <authorList>
            <person name="Hughes D.J."/>
            <person name="Kipar A."/>
            <person name="Milligan S.G."/>
            <person name="Cunningham C."/>
            <person name="Sanders M."/>
            <person name="Quail M.A."/>
            <person name="Rajandream M.A."/>
            <person name="Efstathiou S."/>
            <person name="Bowden R.J."/>
            <person name="Chastel C."/>
            <person name="Bennett M."/>
            <person name="Sample J.T."/>
            <person name="Barrell B."/>
            <person name="Davison A.J."/>
            <person name="Stewart J.P."/>
        </authorList>
    </citation>
    <scope>NUCLEOTIDE SEQUENCE [LARGE SCALE GENOMIC DNA]</scope>
    <source>
        <strain evidence="3">WM8</strain>
    </source>
</reference>
<dbReference type="KEGG" id="vg:65100959"/>
<evidence type="ECO:0000259" key="2">
    <source>
        <dbReference type="Pfam" id="PF21501"/>
    </source>
</evidence>
<evidence type="ECO:0000313" key="4">
    <source>
        <dbReference type="Proteomes" id="UP000158501"/>
    </source>
</evidence>
<feature type="compositionally biased region" description="Low complexity" evidence="1">
    <location>
        <begin position="1"/>
        <end position="13"/>
    </location>
</feature>
<sequence length="327" mass="35378">MPTSPPTTRNTTSGKTRSGCKRRCYKKPQASMPSKKRRPVKRPAPPPPPSPPGDQDEESLLGESSHTEERPEQSEERQSPPKQPIPPEPSPTTPLKETPTSDPPSPPAPPSTPVPPPQSPSPIPAPPSPDPSSDVDVEGLDEQGGDDGPPPAKKAPSYPRYQKPYNEKSTLPAKYRGMRNHMVIAAPRLFDPERPAPTHFKSAVMFSCTKPYSLTKLHKVLQSKQVVTSTVSCLPFVPGGQPTLVKYFILSFVENKKLAKMLRKVVLTYCAKFHSNIDGTIVKAKPWFPLPGTPTDPEQPSTSAQVSGTTQSPAASPEASTEQPATV</sequence>
<dbReference type="Gene3D" id="3.30.70.390">
    <property type="entry name" value="Epstein Barr virus nuclear antigen-1, DNA-binding domain"/>
    <property type="match status" value="1"/>
</dbReference>
<proteinExistence type="predicted"/>
<name>D0U1R2_9GAMA</name>
<dbReference type="Proteomes" id="UP000158501">
    <property type="component" value="Segment"/>
</dbReference>
<feature type="compositionally biased region" description="Pro residues" evidence="1">
    <location>
        <begin position="81"/>
        <end position="92"/>
    </location>
</feature>
<dbReference type="InterPro" id="IPR048523">
    <property type="entry name" value="LANA1_DNA-bd"/>
</dbReference>
<feature type="compositionally biased region" description="Basic and acidic residues" evidence="1">
    <location>
        <begin position="65"/>
        <end position="79"/>
    </location>
</feature>
<feature type="domain" description="Protein LANA1-like DNA-binding" evidence="2">
    <location>
        <begin position="172"/>
        <end position="290"/>
    </location>
</feature>
<dbReference type="GeneID" id="65100959"/>
<dbReference type="RefSeq" id="YP_010085947.1">
    <property type="nucleotide sequence ID" value="NC_055233.1"/>
</dbReference>
<dbReference type="InterPro" id="IPR037007">
    <property type="entry name" value="EBNA1_DNA-bd_sf"/>
</dbReference>
<feature type="compositionally biased region" description="Acidic residues" evidence="1">
    <location>
        <begin position="133"/>
        <end position="145"/>
    </location>
</feature>
<organism evidence="3 4">
    <name type="scientific">Wood mouse herpesvirus</name>
    <dbReference type="NCBI Taxonomy" id="432370"/>
    <lineage>
        <taxon>Viruses</taxon>
        <taxon>Duplodnaviria</taxon>
        <taxon>Heunggongvirae</taxon>
        <taxon>Peploviricota</taxon>
        <taxon>Herviviricetes</taxon>
        <taxon>Herpesvirales</taxon>
        <taxon>Orthoherpesviridae</taxon>
        <taxon>Gammaherpesvirinae</taxon>
        <taxon>Rhadinovirus</taxon>
        <taxon>Rhadinovirus muridgamma7</taxon>
        <taxon>Murid gammaherpesvirus 7</taxon>
    </lineage>
</organism>
<dbReference type="GO" id="GO:0003677">
    <property type="term" value="F:DNA binding"/>
    <property type="evidence" value="ECO:0007669"/>
    <property type="project" value="InterPro"/>
</dbReference>
<feature type="compositionally biased region" description="Pro residues" evidence="1">
    <location>
        <begin position="101"/>
        <end position="130"/>
    </location>
</feature>
<dbReference type="Pfam" id="PF21501">
    <property type="entry name" value="LANA1_DNA-bd"/>
    <property type="match status" value="1"/>
</dbReference>
<accession>D0U1R2</accession>